<dbReference type="AlphaFoldDB" id="A0A836BZP0"/>
<name>A0A836BZP0_9CHLO</name>
<dbReference type="OrthoDB" id="565901at2759"/>
<proteinExistence type="predicted"/>
<evidence type="ECO:0000313" key="2">
    <source>
        <dbReference type="EMBL" id="KAG2493599.1"/>
    </source>
</evidence>
<keyword evidence="1" id="KW-1133">Transmembrane helix</keyword>
<reference evidence="2" key="1">
    <citation type="journal article" date="2020" name="bioRxiv">
        <title>Comparative genomics of Chlamydomonas.</title>
        <authorList>
            <person name="Craig R.J."/>
            <person name="Hasan A.R."/>
            <person name="Ness R.W."/>
            <person name="Keightley P.D."/>
        </authorList>
    </citation>
    <scope>NUCLEOTIDE SEQUENCE</scope>
    <source>
        <strain evidence="2">CCAP 11/70</strain>
    </source>
</reference>
<feature type="transmembrane region" description="Helical" evidence="1">
    <location>
        <begin position="107"/>
        <end position="130"/>
    </location>
</feature>
<keyword evidence="1" id="KW-0812">Transmembrane</keyword>
<dbReference type="EMBL" id="JAEHOE010000036">
    <property type="protein sequence ID" value="KAG2493599.1"/>
    <property type="molecule type" value="Genomic_DNA"/>
</dbReference>
<evidence type="ECO:0000256" key="1">
    <source>
        <dbReference type="SAM" id="Phobius"/>
    </source>
</evidence>
<organism evidence="2 3">
    <name type="scientific">Edaphochlamys debaryana</name>
    <dbReference type="NCBI Taxonomy" id="47281"/>
    <lineage>
        <taxon>Eukaryota</taxon>
        <taxon>Viridiplantae</taxon>
        <taxon>Chlorophyta</taxon>
        <taxon>core chlorophytes</taxon>
        <taxon>Chlorophyceae</taxon>
        <taxon>CS clade</taxon>
        <taxon>Chlamydomonadales</taxon>
        <taxon>Chlamydomonadales incertae sedis</taxon>
        <taxon>Edaphochlamys</taxon>
    </lineage>
</organism>
<comment type="caution">
    <text evidence="2">The sequence shown here is derived from an EMBL/GenBank/DDBJ whole genome shotgun (WGS) entry which is preliminary data.</text>
</comment>
<keyword evidence="1" id="KW-0472">Membrane</keyword>
<evidence type="ECO:0000313" key="3">
    <source>
        <dbReference type="Proteomes" id="UP000612055"/>
    </source>
</evidence>
<dbReference type="Proteomes" id="UP000612055">
    <property type="component" value="Unassembled WGS sequence"/>
</dbReference>
<keyword evidence="3" id="KW-1185">Reference proteome</keyword>
<gene>
    <name evidence="2" type="ORF">HYH03_008117</name>
</gene>
<accession>A0A836BZP0</accession>
<sequence length="132" mass="14672">MSLSLQRCSAAPSARAGARRASVVVVAAQKPNAKGGKKAPTQTLQYGDDWYKRTRELANSPRTVREEIEYRRMANLIANNGKERKDLYTENWAGSEYRGSPWNIGTLVAALFVLTPVAGLLFAWFGYGIYWG</sequence>
<protein>
    <submittedName>
        <fullName evidence="2">Uncharacterized protein</fullName>
    </submittedName>
</protein>